<accession>A0A250XRP9</accession>
<dbReference type="AlphaFoldDB" id="A0A250XRP9"/>
<evidence type="ECO:0000259" key="3">
    <source>
        <dbReference type="Pfam" id="PF09073"/>
    </source>
</evidence>
<feature type="region of interest" description="Disordered" evidence="2">
    <location>
        <begin position="184"/>
        <end position="203"/>
    </location>
</feature>
<organism evidence="4 5">
    <name type="scientific">Chlamydomonas eustigma</name>
    <dbReference type="NCBI Taxonomy" id="1157962"/>
    <lineage>
        <taxon>Eukaryota</taxon>
        <taxon>Viridiplantae</taxon>
        <taxon>Chlorophyta</taxon>
        <taxon>core chlorophytes</taxon>
        <taxon>Chlorophyceae</taxon>
        <taxon>CS clade</taxon>
        <taxon>Chlamydomonadales</taxon>
        <taxon>Chlamydomonadaceae</taxon>
        <taxon>Chlamydomonas</taxon>
    </lineage>
</organism>
<dbReference type="InterPro" id="IPR015158">
    <property type="entry name" value="Bud22_dom"/>
</dbReference>
<evidence type="ECO:0000313" key="4">
    <source>
        <dbReference type="EMBL" id="GAX85738.1"/>
    </source>
</evidence>
<evidence type="ECO:0000313" key="5">
    <source>
        <dbReference type="Proteomes" id="UP000232323"/>
    </source>
</evidence>
<dbReference type="InterPro" id="IPR037393">
    <property type="entry name" value="Bud22/SRFB1"/>
</dbReference>
<name>A0A250XRP9_9CHLO</name>
<dbReference type="Proteomes" id="UP000232323">
    <property type="component" value="Unassembled WGS sequence"/>
</dbReference>
<evidence type="ECO:0000256" key="2">
    <source>
        <dbReference type="SAM" id="MobiDB-lite"/>
    </source>
</evidence>
<feature type="region of interest" description="Disordered" evidence="2">
    <location>
        <begin position="208"/>
        <end position="299"/>
    </location>
</feature>
<reference evidence="4 5" key="1">
    <citation type="submission" date="2017-08" db="EMBL/GenBank/DDBJ databases">
        <title>Acidophilic green algal genome provides insights into adaptation to an acidic environment.</title>
        <authorList>
            <person name="Hirooka S."/>
            <person name="Hirose Y."/>
            <person name="Kanesaki Y."/>
            <person name="Higuchi S."/>
            <person name="Fujiwara T."/>
            <person name="Onuma R."/>
            <person name="Era A."/>
            <person name="Ohbayashi R."/>
            <person name="Uzuka A."/>
            <person name="Nozaki H."/>
            <person name="Yoshikawa H."/>
            <person name="Miyagishima S.Y."/>
        </authorList>
    </citation>
    <scope>NUCLEOTIDE SEQUENCE [LARGE SCALE GENOMIC DNA]</scope>
    <source>
        <strain evidence="4 5">NIES-2499</strain>
    </source>
</reference>
<feature type="compositionally biased region" description="Polar residues" evidence="2">
    <location>
        <begin position="586"/>
        <end position="610"/>
    </location>
</feature>
<keyword evidence="1" id="KW-0175">Coiled coil</keyword>
<proteinExistence type="predicted"/>
<feature type="region of interest" description="Disordered" evidence="2">
    <location>
        <begin position="1"/>
        <end position="21"/>
    </location>
</feature>
<feature type="compositionally biased region" description="Polar residues" evidence="2">
    <location>
        <begin position="123"/>
        <end position="132"/>
    </location>
</feature>
<keyword evidence="5" id="KW-1185">Reference proteome</keyword>
<dbReference type="EMBL" id="BEGY01000188">
    <property type="protein sequence ID" value="GAX85738.1"/>
    <property type="molecule type" value="Genomic_DNA"/>
</dbReference>
<gene>
    <name evidence="4" type="ORF">CEUSTIGMA_g13153.t1</name>
</gene>
<feature type="region of interest" description="Disordered" evidence="2">
    <location>
        <begin position="566"/>
        <end position="645"/>
    </location>
</feature>
<feature type="compositionally biased region" description="Basic and acidic residues" evidence="2">
    <location>
        <begin position="213"/>
        <end position="225"/>
    </location>
</feature>
<comment type="caution">
    <text evidence="4">The sequence shown here is derived from an EMBL/GenBank/DDBJ whole genome shotgun (WGS) entry which is preliminary data.</text>
</comment>
<dbReference type="PANTHER" id="PTHR23325">
    <property type="entry name" value="SERUM RESPONSE FACTOR-BINDING"/>
    <property type="match status" value="1"/>
</dbReference>
<dbReference type="STRING" id="1157962.A0A250XRP9"/>
<dbReference type="OrthoDB" id="3364872at2759"/>
<feature type="domain" description="Bud22" evidence="3">
    <location>
        <begin position="39"/>
        <end position="524"/>
    </location>
</feature>
<feature type="compositionally biased region" description="Basic and acidic residues" evidence="2">
    <location>
        <begin position="249"/>
        <end position="259"/>
    </location>
</feature>
<sequence length="645" mass="71229">MKRKQVFKKRPMDQNSKRMHAKRQILTQESIDEMKSKWLHHRLKVLRRALKKAKAFELLKVQRRIALAAAAQTGGDTDSNNKWAIKTDMSKLHLQGDVIKEVDLDHLAQRAMQRCGLLKASVDSASDITSPSKEGIRPLSGDSSNLPKQLQQQQLEVIEQRLLRSGAVKKEVLSIVADFNDRFKTRHQAPQEGQGEQQRDDRINNNHIAVLRDSPDSTIEEKDPAGTRTCIESDPNLFPADHGAASVLEDTKAEEREESIATGNGDSKAEEREESIATGNGDSKAEEREESIATGNGDSKLQSILNKLKIMKGQVTRPVEQGEDSADSGVIDVVELDSECCSVEGIDNMHRLDRNVDEDAEEDEVGVRNSEQEWTTDACVLPLSGNADIEAESEDDSLDSAEWDIPADVSQVRSRDVEIAAGTSNRAVETGHQKSVVRDERKLHARETKGCDKGVSVGMKSLGPEGAVKVAKCKKKGTGGSTDPLLIQKKNRLGQHARRKLAEEKFGKAAKHLKMQEREQGQVRYTRPGIGEQQGIEQEHLHPSWAAKRKQSGAILSTASAAPKKIKFDEDAAPEQKRTHDIKMNENVNNAKMRSGRSSSQAVAKGNSSGPLHPSWEAHKKRKAEMAEKASLPTVPTGKKTLFDD</sequence>
<feature type="region of interest" description="Disordered" evidence="2">
    <location>
        <begin position="123"/>
        <end position="146"/>
    </location>
</feature>
<dbReference type="Pfam" id="PF09073">
    <property type="entry name" value="BUD22"/>
    <property type="match status" value="1"/>
</dbReference>
<protein>
    <recommendedName>
        <fullName evidence="3">Bud22 domain-containing protein</fullName>
    </recommendedName>
</protein>
<evidence type="ECO:0000256" key="1">
    <source>
        <dbReference type="ARBA" id="ARBA00023054"/>
    </source>
</evidence>
<dbReference type="PANTHER" id="PTHR23325:SF1">
    <property type="entry name" value="SERUM RESPONSE FACTOR-BINDING PROTEIN 1"/>
    <property type="match status" value="1"/>
</dbReference>
<feature type="compositionally biased region" description="Basic and acidic residues" evidence="2">
    <location>
        <begin position="566"/>
        <end position="584"/>
    </location>
</feature>